<evidence type="ECO:0000313" key="3">
    <source>
        <dbReference type="EMBL" id="KAJ3576372.1"/>
    </source>
</evidence>
<organism evidence="3 4">
    <name type="scientific">Leucocoprinus birnbaumii</name>
    <dbReference type="NCBI Taxonomy" id="56174"/>
    <lineage>
        <taxon>Eukaryota</taxon>
        <taxon>Fungi</taxon>
        <taxon>Dikarya</taxon>
        <taxon>Basidiomycota</taxon>
        <taxon>Agaricomycotina</taxon>
        <taxon>Agaricomycetes</taxon>
        <taxon>Agaricomycetidae</taxon>
        <taxon>Agaricales</taxon>
        <taxon>Agaricineae</taxon>
        <taxon>Agaricaceae</taxon>
        <taxon>Leucocoprinus</taxon>
    </lineage>
</organism>
<reference evidence="3" key="1">
    <citation type="submission" date="2022-07" db="EMBL/GenBank/DDBJ databases">
        <title>Genome Sequence of Leucocoprinus birnbaumii.</title>
        <authorList>
            <person name="Buettner E."/>
        </authorList>
    </citation>
    <scope>NUCLEOTIDE SEQUENCE</scope>
    <source>
        <strain evidence="3">VT141</strain>
    </source>
</reference>
<evidence type="ECO:0000256" key="1">
    <source>
        <dbReference type="SAM" id="MobiDB-lite"/>
    </source>
</evidence>
<feature type="compositionally biased region" description="Polar residues" evidence="1">
    <location>
        <begin position="91"/>
        <end position="101"/>
    </location>
</feature>
<dbReference type="EMBL" id="JANIEX010000013">
    <property type="protein sequence ID" value="KAJ3576372.1"/>
    <property type="molecule type" value="Genomic_DNA"/>
</dbReference>
<feature type="signal peptide" evidence="2">
    <location>
        <begin position="1"/>
        <end position="19"/>
    </location>
</feature>
<evidence type="ECO:0000313" key="4">
    <source>
        <dbReference type="Proteomes" id="UP001213000"/>
    </source>
</evidence>
<feature type="compositionally biased region" description="Low complexity" evidence="1">
    <location>
        <begin position="217"/>
        <end position="297"/>
    </location>
</feature>
<gene>
    <name evidence="3" type="ORF">NP233_g463</name>
</gene>
<feature type="compositionally biased region" description="Polar residues" evidence="1">
    <location>
        <begin position="200"/>
        <end position="209"/>
    </location>
</feature>
<feature type="compositionally biased region" description="Polar residues" evidence="1">
    <location>
        <begin position="113"/>
        <end position="132"/>
    </location>
</feature>
<evidence type="ECO:0000256" key="2">
    <source>
        <dbReference type="SAM" id="SignalP"/>
    </source>
</evidence>
<feature type="compositionally biased region" description="Polar residues" evidence="1">
    <location>
        <begin position="369"/>
        <end position="378"/>
    </location>
</feature>
<name>A0AAD5Z0A4_9AGAR</name>
<dbReference type="Proteomes" id="UP001213000">
    <property type="component" value="Unassembled WGS sequence"/>
</dbReference>
<proteinExistence type="predicted"/>
<dbReference type="AlphaFoldDB" id="A0AAD5Z0A4"/>
<feature type="compositionally biased region" description="Low complexity" evidence="1">
    <location>
        <begin position="309"/>
        <end position="326"/>
    </location>
</feature>
<feature type="region of interest" description="Disordered" evidence="1">
    <location>
        <begin position="185"/>
        <end position="378"/>
    </location>
</feature>
<comment type="caution">
    <text evidence="3">The sequence shown here is derived from an EMBL/GenBank/DDBJ whole genome shotgun (WGS) entry which is preliminary data.</text>
</comment>
<keyword evidence="2" id="KW-0732">Signal</keyword>
<feature type="region of interest" description="Disordered" evidence="1">
    <location>
        <begin position="77"/>
        <end position="142"/>
    </location>
</feature>
<protein>
    <submittedName>
        <fullName evidence="3">Uncharacterized protein</fullName>
    </submittedName>
</protein>
<feature type="chain" id="PRO_5042177862" evidence="2">
    <location>
        <begin position="20"/>
        <end position="560"/>
    </location>
</feature>
<accession>A0AAD5Z0A4</accession>
<feature type="compositionally biased region" description="Basic residues" evidence="1">
    <location>
        <begin position="350"/>
        <end position="362"/>
    </location>
</feature>
<keyword evidence="4" id="KW-1185">Reference proteome</keyword>
<sequence length="560" mass="59105">MKLATFVFLSISVYRLSQAVPLLPSSVRASYTFTFNHATTQSQASPFRIGVELQNYTGVGLSDINADLARRDNVVNTPEDLVNPESPVTPDITQTGESPNSGWGGIAQAPLSIMQQGSGPGPNAQQPIQQASAPDAHATQAAGISPHAPCAEKHRRSESDYVIPDGFYLVKRDYMDELWSRMLQSRSGSSKRATKPHSLSPKQNGSSKKLPSEHNSKSSTTKSSTSPKPSSKGQSSAHPSTSAISSTTHSGSSTAVTAASSTASTSSAGHQASGLTSSSTKTSTGSLATGSASPSSSKECHMSSQRFKWSLPWGSSSSTSPEGSASNKKLVKSKGKNSSLMVAQHDATRKAKSKTKPAKGKRGGLGAPSISNSTTGSITVNGKQYQLDKQVTHGKAPVFISGGTDQHPKYYIKQSMSDTSNVTSSDQSKSGVPLSRTKQALNILGASSVWYDSGKDTAGKNWVILNAPQHAMTLADRWMDLTHKAVAAKQKPPKESQCLSEAKQAKTMLVDAHKKTMGELGVVSNKTGMRDVLFSNGKSIGPMYLLDFGSVLTKAGCFFK</sequence>